<accession>A0A540MC35</accession>
<evidence type="ECO:0000313" key="1">
    <source>
        <dbReference type="EMBL" id="TQD96122.1"/>
    </source>
</evidence>
<name>A0A540MC35_MALBA</name>
<keyword evidence="2" id="KW-1185">Reference proteome</keyword>
<protein>
    <submittedName>
        <fullName evidence="1">Uncharacterized protein</fullName>
    </submittedName>
</protein>
<dbReference type="AlphaFoldDB" id="A0A540MC35"/>
<sequence length="104" mass="12174">MTYWALWGARNEKLEPPDECVDRARQRWFAFVKANVVTPFLNSGTSRHIKWMVPPPGWLKVNIMGPGMIPNWWEVLGLLFELIPGILWLQFVEVLRGSTLPYRH</sequence>
<dbReference type="Proteomes" id="UP000315295">
    <property type="component" value="Unassembled WGS sequence"/>
</dbReference>
<reference evidence="1 2" key="1">
    <citation type="journal article" date="2019" name="G3 (Bethesda)">
        <title>Sequencing of a Wild Apple (Malus baccata) Genome Unravels the Differences Between Cultivated and Wild Apple Species Regarding Disease Resistance and Cold Tolerance.</title>
        <authorList>
            <person name="Chen X."/>
        </authorList>
    </citation>
    <scope>NUCLEOTIDE SEQUENCE [LARGE SCALE GENOMIC DNA]</scope>
    <source>
        <strain evidence="2">cv. Shandingzi</strain>
        <tissue evidence="1">Leaves</tissue>
    </source>
</reference>
<proteinExistence type="predicted"/>
<dbReference type="EMBL" id="VIEB01000299">
    <property type="protein sequence ID" value="TQD96122.1"/>
    <property type="molecule type" value="Genomic_DNA"/>
</dbReference>
<gene>
    <name evidence="1" type="ORF">C1H46_018265</name>
</gene>
<organism evidence="1 2">
    <name type="scientific">Malus baccata</name>
    <name type="common">Siberian crab apple</name>
    <name type="synonym">Pyrus baccata</name>
    <dbReference type="NCBI Taxonomy" id="106549"/>
    <lineage>
        <taxon>Eukaryota</taxon>
        <taxon>Viridiplantae</taxon>
        <taxon>Streptophyta</taxon>
        <taxon>Embryophyta</taxon>
        <taxon>Tracheophyta</taxon>
        <taxon>Spermatophyta</taxon>
        <taxon>Magnoliopsida</taxon>
        <taxon>eudicotyledons</taxon>
        <taxon>Gunneridae</taxon>
        <taxon>Pentapetalae</taxon>
        <taxon>rosids</taxon>
        <taxon>fabids</taxon>
        <taxon>Rosales</taxon>
        <taxon>Rosaceae</taxon>
        <taxon>Amygdaloideae</taxon>
        <taxon>Maleae</taxon>
        <taxon>Malus</taxon>
    </lineage>
</organism>
<evidence type="ECO:0000313" key="2">
    <source>
        <dbReference type="Proteomes" id="UP000315295"/>
    </source>
</evidence>
<comment type="caution">
    <text evidence="1">The sequence shown here is derived from an EMBL/GenBank/DDBJ whole genome shotgun (WGS) entry which is preliminary data.</text>
</comment>